<dbReference type="Proteomes" id="UP001165186">
    <property type="component" value="Unassembled WGS sequence"/>
</dbReference>
<protein>
    <submittedName>
        <fullName evidence="1">Beta/gamma crystallin</fullName>
    </submittedName>
</protein>
<sequence length="145" mass="15375">MQLTATLIAAFTGLALAAPSFPTEALEAPTPYTNNATAAAAEPAHLAERAVPITATYCEHSQHTAPCATFAFNQGTCYGMPPYWNDKISSLFIEERLDYCVAYADGGCGGQQVVVSWPGINKLADKGMNDKISSIKCIRSSKNGP</sequence>
<dbReference type="EMBL" id="BSXG01000048">
    <property type="protein sequence ID" value="GME28467.1"/>
    <property type="molecule type" value="Genomic_DNA"/>
</dbReference>
<evidence type="ECO:0000313" key="2">
    <source>
        <dbReference type="Proteomes" id="UP001165186"/>
    </source>
</evidence>
<reference evidence="1" key="1">
    <citation type="submission" date="2024-09" db="EMBL/GenBank/DDBJ databases">
        <title>Draft Genome Sequences of Neofusicoccum parvum.</title>
        <authorList>
            <person name="Ashida A."/>
            <person name="Camagna M."/>
            <person name="Tanaka A."/>
            <person name="Takemoto D."/>
        </authorList>
    </citation>
    <scope>NUCLEOTIDE SEQUENCE</scope>
    <source>
        <strain evidence="1">PPO83</strain>
    </source>
</reference>
<organism evidence="1 2">
    <name type="scientific">Neofusicoccum parvum</name>
    <dbReference type="NCBI Taxonomy" id="310453"/>
    <lineage>
        <taxon>Eukaryota</taxon>
        <taxon>Fungi</taxon>
        <taxon>Dikarya</taxon>
        <taxon>Ascomycota</taxon>
        <taxon>Pezizomycotina</taxon>
        <taxon>Dothideomycetes</taxon>
        <taxon>Dothideomycetes incertae sedis</taxon>
        <taxon>Botryosphaeriales</taxon>
        <taxon>Botryosphaeriaceae</taxon>
        <taxon>Neofusicoccum</taxon>
    </lineage>
</organism>
<name>A0ACB5S6V7_9PEZI</name>
<comment type="caution">
    <text evidence="1">The sequence shown here is derived from an EMBL/GenBank/DDBJ whole genome shotgun (WGS) entry which is preliminary data.</text>
</comment>
<keyword evidence="2" id="KW-1185">Reference proteome</keyword>
<gene>
    <name evidence="1" type="primary">g7064</name>
    <name evidence="1" type="ORF">NpPPO83_00007064</name>
</gene>
<proteinExistence type="predicted"/>
<evidence type="ECO:0000313" key="1">
    <source>
        <dbReference type="EMBL" id="GME28467.1"/>
    </source>
</evidence>
<accession>A0ACB5S6V7</accession>